<feature type="region of interest" description="Disordered" evidence="1">
    <location>
        <begin position="1"/>
        <end position="64"/>
    </location>
</feature>
<evidence type="ECO:0000313" key="3">
    <source>
        <dbReference type="Proteomes" id="UP001373714"/>
    </source>
</evidence>
<comment type="caution">
    <text evidence="2">The sequence shown here is derived from an EMBL/GenBank/DDBJ whole genome shotgun (WGS) entry which is preliminary data.</text>
</comment>
<dbReference type="EMBL" id="JAVHNS010000006">
    <property type="protein sequence ID" value="KAK6352148.1"/>
    <property type="molecule type" value="Genomic_DNA"/>
</dbReference>
<feature type="compositionally biased region" description="Gly residues" evidence="1">
    <location>
        <begin position="258"/>
        <end position="280"/>
    </location>
</feature>
<evidence type="ECO:0000313" key="2">
    <source>
        <dbReference type="EMBL" id="KAK6352148.1"/>
    </source>
</evidence>
<feature type="compositionally biased region" description="Polar residues" evidence="1">
    <location>
        <begin position="41"/>
        <end position="53"/>
    </location>
</feature>
<accession>A0AAV9UYE9</accession>
<feature type="region of interest" description="Disordered" evidence="1">
    <location>
        <begin position="235"/>
        <end position="285"/>
    </location>
</feature>
<dbReference type="AlphaFoldDB" id="A0AAV9UYE9"/>
<feature type="compositionally biased region" description="Acidic residues" evidence="1">
    <location>
        <begin position="236"/>
        <end position="246"/>
    </location>
</feature>
<dbReference type="Proteomes" id="UP001373714">
    <property type="component" value="Unassembled WGS sequence"/>
</dbReference>
<sequence>MSTPSDSIRLRQKLSLSESLSGVKSTRSTRSQPPLSKRPSLANSASSMTGSQRNRLREHRAEAVFDQTTPYSTIRLIMTRASEAPNAPVAPHLFKQLMEYFGTDDEQMMTIIENQQRKPSTSTAGGSGIQQENNNPATPAATSSGTPLTAAALLHPQFHRSFSGTGASTPGSEAPIGDLTTRQLSNSEIMLYINTMLGNVPHRASEGITYLEELFGTKLVEGMDEGSEYGYVSDCEPCDIDSVEGDDSGKDRNNGSSGYTGGGCGSGVDGDGNGGSGGVDTGIREGVEKLRVSGGMRYIKEDNNYDAV</sequence>
<gene>
    <name evidence="2" type="ORF">TWF730_008980</name>
</gene>
<feature type="region of interest" description="Disordered" evidence="1">
    <location>
        <begin position="116"/>
        <end position="145"/>
    </location>
</feature>
<organism evidence="2 3">
    <name type="scientific">Orbilia blumenaviensis</name>
    <dbReference type="NCBI Taxonomy" id="1796055"/>
    <lineage>
        <taxon>Eukaryota</taxon>
        <taxon>Fungi</taxon>
        <taxon>Dikarya</taxon>
        <taxon>Ascomycota</taxon>
        <taxon>Pezizomycotina</taxon>
        <taxon>Orbiliomycetes</taxon>
        <taxon>Orbiliales</taxon>
        <taxon>Orbiliaceae</taxon>
        <taxon>Orbilia</taxon>
    </lineage>
</organism>
<proteinExistence type="predicted"/>
<keyword evidence="3" id="KW-1185">Reference proteome</keyword>
<reference evidence="2 3" key="1">
    <citation type="submission" date="2019-10" db="EMBL/GenBank/DDBJ databases">
        <authorList>
            <person name="Palmer J.M."/>
        </authorList>
    </citation>
    <scope>NUCLEOTIDE SEQUENCE [LARGE SCALE GENOMIC DNA]</scope>
    <source>
        <strain evidence="2 3">TWF730</strain>
    </source>
</reference>
<name>A0AAV9UYE9_9PEZI</name>
<evidence type="ECO:0000256" key="1">
    <source>
        <dbReference type="SAM" id="MobiDB-lite"/>
    </source>
</evidence>
<protein>
    <submittedName>
        <fullName evidence="2">Uncharacterized protein</fullName>
    </submittedName>
</protein>
<feature type="compositionally biased region" description="Polar residues" evidence="1">
    <location>
        <begin position="14"/>
        <end position="34"/>
    </location>
</feature>